<dbReference type="InterPro" id="IPR027385">
    <property type="entry name" value="Beta-barrel_OMP"/>
</dbReference>
<dbReference type="InterPro" id="IPR038673">
    <property type="entry name" value="OprB_sf"/>
</dbReference>
<comment type="caution">
    <text evidence="9">The sequence shown here is derived from an EMBL/GenBank/DDBJ whole genome shotgun (WGS) entry which is preliminary data.</text>
</comment>
<dbReference type="PANTHER" id="PTHR34001">
    <property type="entry name" value="BLL7405 PROTEIN"/>
    <property type="match status" value="1"/>
</dbReference>
<dbReference type="Pfam" id="PF13505">
    <property type="entry name" value="OMP_b-brl"/>
    <property type="match status" value="1"/>
</dbReference>
<protein>
    <submittedName>
        <fullName evidence="9">Carbohydrate porin</fullName>
    </submittedName>
</protein>
<sequence length="662" mass="71612">MNGLRRSPKSAATVLAVGVLALSGPGLAVELPFKARAARAVYDWTGFYVGGHWGYGGGSFGPGTNSLPLQGVFFPHGPTGLISGYQVGYNREFANHMVLGLEADASFTSPADQAALAQAPAPFNATLDYVGTLRGRVGYAYGRWMPFVTGGFAWGHTHVGINDGSGAIIGRYQPGWTAGVGLEFAVSGNWTAKLEYDYVDLARQAYDLSGFGLPGVNLDPRIHLAKVGLNYQFGDTLWKPAAEAKTAHPESNDWTIHAQTTFLPQAYPAFRSPYAGTNSLPGGAQLQQTWTTTAFLGVRLWDGGEFYFNPELAQGFGLNGTLGIAGFPNGEAQKAGAAFPKIRPQRYYLKQTWGLGGEQEEVTDGPNQLPGKRDIDRVTLVVGRFAIGDFFDNNAYAHDPRADFMNWSIWESGAYDFPADLPGYTRGAMVELNRKDWAVRAAFVEVPSQPNSDILTFKTGGAVIEFEERHTIFDQPGKLRLGAFVNQGVMGNYRQAIALAALEPTRDINDVMASIRHVNPKYGVYANLEQQVAQDIGVFARASWNDGQNEILSFTDIDRSLAGGVSIKGSYWGRPNDTVGIGGAVNGLSTAHRDYLAAGGNGLLIGDGQLNYRSEQILEAFYAYQVTKNVIVTADYQFIANPAYNADRGPVSIFACRLHGEF</sequence>
<evidence type="ECO:0000313" key="10">
    <source>
        <dbReference type="Proteomes" id="UP001314635"/>
    </source>
</evidence>
<evidence type="ECO:0000256" key="6">
    <source>
        <dbReference type="ARBA" id="ARBA00038306"/>
    </source>
</evidence>
<evidence type="ECO:0000256" key="1">
    <source>
        <dbReference type="ARBA" id="ARBA00004442"/>
    </source>
</evidence>
<keyword evidence="10" id="KW-1185">Reference proteome</keyword>
<dbReference type="Gene3D" id="2.40.160.180">
    <property type="entry name" value="Carbohydrate-selective porin OprB"/>
    <property type="match status" value="1"/>
</dbReference>
<comment type="similarity">
    <text evidence="6">Belongs to the Omp25/RopB family.</text>
</comment>
<gene>
    <name evidence="9" type="ORF">JQ619_37910</name>
</gene>
<organism evidence="9 10">
    <name type="scientific">Bradyrhizobium denitrificans</name>
    <dbReference type="NCBI Taxonomy" id="2734912"/>
    <lineage>
        <taxon>Bacteria</taxon>
        <taxon>Pseudomonadati</taxon>
        <taxon>Pseudomonadota</taxon>
        <taxon>Alphaproteobacteria</taxon>
        <taxon>Hyphomicrobiales</taxon>
        <taxon>Nitrobacteraceae</taxon>
        <taxon>Bradyrhizobium</taxon>
    </lineage>
</organism>
<dbReference type="PANTHER" id="PTHR34001:SF3">
    <property type="entry name" value="BLL7405 PROTEIN"/>
    <property type="match status" value="1"/>
</dbReference>
<dbReference type="SUPFAM" id="SSF56925">
    <property type="entry name" value="OMPA-like"/>
    <property type="match status" value="1"/>
</dbReference>
<dbReference type="Pfam" id="PF04966">
    <property type="entry name" value="OprB"/>
    <property type="match status" value="1"/>
</dbReference>
<evidence type="ECO:0000259" key="8">
    <source>
        <dbReference type="Pfam" id="PF13505"/>
    </source>
</evidence>
<keyword evidence="3" id="KW-0732">Signal</keyword>
<keyword evidence="4" id="KW-0472">Membrane</keyword>
<dbReference type="InterPro" id="IPR051692">
    <property type="entry name" value="OMP-like"/>
</dbReference>
<feature type="domain" description="Outer membrane protein beta-barrel" evidence="8">
    <location>
        <begin position="38"/>
        <end position="233"/>
    </location>
</feature>
<evidence type="ECO:0000256" key="4">
    <source>
        <dbReference type="ARBA" id="ARBA00023136"/>
    </source>
</evidence>
<evidence type="ECO:0000313" key="9">
    <source>
        <dbReference type="EMBL" id="MBR1141536.1"/>
    </source>
</evidence>
<dbReference type="EMBL" id="JAFCLK010000072">
    <property type="protein sequence ID" value="MBR1141536.1"/>
    <property type="molecule type" value="Genomic_DNA"/>
</dbReference>
<keyword evidence="5" id="KW-0998">Cell outer membrane</keyword>
<name>A0ABS5GKA8_9BRAD</name>
<reference evidence="10" key="1">
    <citation type="journal article" date="2021" name="ISME J.">
        <title>Evolutionary origin and ecological implication of a unique nif island in free-living Bradyrhizobium lineages.</title>
        <authorList>
            <person name="Tao J."/>
        </authorList>
    </citation>
    <scope>NUCLEOTIDE SEQUENCE [LARGE SCALE GENOMIC DNA]</scope>
    <source>
        <strain evidence="10">SZCCT0094</strain>
    </source>
</reference>
<comment type="similarity">
    <text evidence="2 7">Belongs to the OprB family.</text>
</comment>
<evidence type="ECO:0000256" key="2">
    <source>
        <dbReference type="ARBA" id="ARBA00008769"/>
    </source>
</evidence>
<dbReference type="InterPro" id="IPR011250">
    <property type="entry name" value="OMP/PagP_B-barrel"/>
</dbReference>
<dbReference type="Gene3D" id="2.40.160.20">
    <property type="match status" value="1"/>
</dbReference>
<dbReference type="Proteomes" id="UP001314635">
    <property type="component" value="Unassembled WGS sequence"/>
</dbReference>
<evidence type="ECO:0000256" key="5">
    <source>
        <dbReference type="ARBA" id="ARBA00023237"/>
    </source>
</evidence>
<accession>A0ABS5GKA8</accession>
<evidence type="ECO:0000256" key="7">
    <source>
        <dbReference type="RuleBase" id="RU363072"/>
    </source>
</evidence>
<dbReference type="InterPro" id="IPR007049">
    <property type="entry name" value="Carb-sel_porin_OprB"/>
</dbReference>
<comment type="subcellular location">
    <subcellularLocation>
        <location evidence="1">Cell outer membrane</location>
    </subcellularLocation>
</comment>
<evidence type="ECO:0000256" key="3">
    <source>
        <dbReference type="ARBA" id="ARBA00022729"/>
    </source>
</evidence>
<proteinExistence type="inferred from homology"/>